<dbReference type="GeneID" id="117573850"/>
<dbReference type="AlphaFoldDB" id="A0A6P8XPG4"/>
<proteinExistence type="predicted"/>
<accession>A0A6P8XPG4</accession>
<feature type="chain" id="PRO_5027673269" evidence="1">
    <location>
        <begin position="21"/>
        <end position="123"/>
    </location>
</feature>
<evidence type="ECO:0000256" key="1">
    <source>
        <dbReference type="SAM" id="SignalP"/>
    </source>
</evidence>
<evidence type="ECO:0000313" key="2">
    <source>
        <dbReference type="Proteomes" id="UP000515160"/>
    </source>
</evidence>
<protein>
    <submittedName>
        <fullName evidence="3">Uncharacterized protein LOC117573850</fullName>
    </submittedName>
</protein>
<name>A0A6P8XPG4_DROAB</name>
<dbReference type="Proteomes" id="UP000515160">
    <property type="component" value="Chromosome 2R"/>
</dbReference>
<organism evidence="2 3">
    <name type="scientific">Drosophila albomicans</name>
    <name type="common">Fruit fly</name>
    <dbReference type="NCBI Taxonomy" id="7291"/>
    <lineage>
        <taxon>Eukaryota</taxon>
        <taxon>Metazoa</taxon>
        <taxon>Ecdysozoa</taxon>
        <taxon>Arthropoda</taxon>
        <taxon>Hexapoda</taxon>
        <taxon>Insecta</taxon>
        <taxon>Pterygota</taxon>
        <taxon>Neoptera</taxon>
        <taxon>Endopterygota</taxon>
        <taxon>Diptera</taxon>
        <taxon>Brachycera</taxon>
        <taxon>Muscomorpha</taxon>
        <taxon>Ephydroidea</taxon>
        <taxon>Drosophilidae</taxon>
        <taxon>Drosophila</taxon>
    </lineage>
</organism>
<keyword evidence="2" id="KW-1185">Reference proteome</keyword>
<keyword evidence="1" id="KW-0732">Signal</keyword>
<gene>
    <name evidence="3" type="primary">LOC117573850</name>
</gene>
<feature type="signal peptide" evidence="1">
    <location>
        <begin position="1"/>
        <end position="20"/>
    </location>
</feature>
<reference evidence="3" key="1">
    <citation type="submission" date="2025-08" db="UniProtKB">
        <authorList>
            <consortium name="RefSeq"/>
        </authorList>
    </citation>
    <scope>IDENTIFICATION</scope>
    <source>
        <strain evidence="3">15112-1751.03</strain>
        <tissue evidence="3">Whole Adult</tissue>
    </source>
</reference>
<evidence type="ECO:0000313" key="3">
    <source>
        <dbReference type="RefSeq" id="XP_034113210.1"/>
    </source>
</evidence>
<sequence>MVAIKLLLLTILTCVYVSNGVMRIISTELVGPEREAAIERLHTGLHYVYLAGGPEYRVLKVRKIIRYLRTDYPVDIYDVDLVDRNNISKCEVRISLVGKSIRIVCNGNLEIRAKYEPTVGPLN</sequence>
<dbReference type="RefSeq" id="XP_034113210.1">
    <property type="nucleotide sequence ID" value="XM_034257319.2"/>
</dbReference>